<dbReference type="GO" id="GO:0003677">
    <property type="term" value="F:DNA binding"/>
    <property type="evidence" value="ECO:0007669"/>
    <property type="project" value="UniProtKB-KW"/>
</dbReference>
<dbReference type="Gene3D" id="1.10.1660.10">
    <property type="match status" value="1"/>
</dbReference>
<dbReference type="EMBL" id="JAGIYY010000001">
    <property type="protein sequence ID" value="MBP0437379.1"/>
    <property type="molecule type" value="Genomic_DNA"/>
</dbReference>
<dbReference type="InterPro" id="IPR000551">
    <property type="entry name" value="MerR-type_HTH_dom"/>
</dbReference>
<dbReference type="PANTHER" id="PTHR30204:SF58">
    <property type="entry name" value="HTH-TYPE TRANSCRIPTIONAL REGULATOR YFMP"/>
    <property type="match status" value="1"/>
</dbReference>
<dbReference type="SMART" id="SM00422">
    <property type="entry name" value="HTH_MERR"/>
    <property type="match status" value="1"/>
</dbReference>
<dbReference type="PANTHER" id="PTHR30204">
    <property type="entry name" value="REDOX-CYCLING DRUG-SENSING TRANSCRIPTIONAL ACTIVATOR SOXR"/>
    <property type="match status" value="1"/>
</dbReference>
<feature type="coiled-coil region" evidence="2">
    <location>
        <begin position="104"/>
        <end position="138"/>
    </location>
</feature>
<feature type="domain" description="HTH merR-type" evidence="3">
    <location>
        <begin position="31"/>
        <end position="96"/>
    </location>
</feature>
<gene>
    <name evidence="4" type="ORF">J5Y06_01780</name>
</gene>
<comment type="caution">
    <text evidence="4">The sequence shown here is derived from an EMBL/GenBank/DDBJ whole genome shotgun (WGS) entry which is preliminary data.</text>
</comment>
<keyword evidence="2" id="KW-0175">Coiled coil</keyword>
<dbReference type="PROSITE" id="PS50937">
    <property type="entry name" value="HTH_MERR_2"/>
    <property type="match status" value="1"/>
</dbReference>
<sequence length="155" mass="17643">MAHISDRIHADEQLPVELSADGEHDFGDARRIGDVAKEFGVSLRTLRFYEDKGLLDPERVGSMRLYHRRDLSRLRLILLGRKVGFSLREVKQLMDLYDPSGTNLRQMKAVVERSTRQLGRLEKQRAELDSAISALQDVITTTREKLSALANSKPN</sequence>
<protein>
    <submittedName>
        <fullName evidence="4">MerR family DNA-binding transcriptional regulator</fullName>
    </submittedName>
</protein>
<dbReference type="CDD" id="cd04776">
    <property type="entry name" value="HTH_GnyR"/>
    <property type="match status" value="1"/>
</dbReference>
<keyword evidence="5" id="KW-1185">Reference proteome</keyword>
<evidence type="ECO:0000313" key="5">
    <source>
        <dbReference type="Proteomes" id="UP000666240"/>
    </source>
</evidence>
<reference evidence="4" key="1">
    <citation type="submission" date="2021-03" db="EMBL/GenBank/DDBJ databases">
        <title>Genome sequencing and assembly of Tianweitania sediminis.</title>
        <authorList>
            <person name="Chhetri G."/>
        </authorList>
    </citation>
    <scope>NUCLEOTIDE SEQUENCE</scope>
    <source>
        <strain evidence="4">Z8</strain>
    </source>
</reference>
<accession>A0A8J7RKH6</accession>
<dbReference type="InterPro" id="IPR009061">
    <property type="entry name" value="DNA-bd_dom_put_sf"/>
</dbReference>
<dbReference type="Pfam" id="PF13411">
    <property type="entry name" value="MerR_1"/>
    <property type="match status" value="1"/>
</dbReference>
<organism evidence="4 5">
    <name type="scientific">Tianweitania sediminis</name>
    <dbReference type="NCBI Taxonomy" id="1502156"/>
    <lineage>
        <taxon>Bacteria</taxon>
        <taxon>Pseudomonadati</taxon>
        <taxon>Pseudomonadota</taxon>
        <taxon>Alphaproteobacteria</taxon>
        <taxon>Hyphomicrobiales</taxon>
        <taxon>Phyllobacteriaceae</taxon>
        <taxon>Tianweitania</taxon>
    </lineage>
</organism>
<dbReference type="Proteomes" id="UP000666240">
    <property type="component" value="Unassembled WGS sequence"/>
</dbReference>
<keyword evidence="1 4" id="KW-0238">DNA-binding</keyword>
<evidence type="ECO:0000313" key="4">
    <source>
        <dbReference type="EMBL" id="MBP0437379.1"/>
    </source>
</evidence>
<evidence type="ECO:0000256" key="2">
    <source>
        <dbReference type="SAM" id="Coils"/>
    </source>
</evidence>
<dbReference type="SUPFAM" id="SSF46955">
    <property type="entry name" value="Putative DNA-binding domain"/>
    <property type="match status" value="1"/>
</dbReference>
<evidence type="ECO:0000259" key="3">
    <source>
        <dbReference type="PROSITE" id="PS50937"/>
    </source>
</evidence>
<dbReference type="GO" id="GO:0003700">
    <property type="term" value="F:DNA-binding transcription factor activity"/>
    <property type="evidence" value="ECO:0007669"/>
    <property type="project" value="InterPro"/>
</dbReference>
<proteinExistence type="predicted"/>
<dbReference type="PRINTS" id="PR00040">
    <property type="entry name" value="HTHMERR"/>
</dbReference>
<evidence type="ECO:0000256" key="1">
    <source>
        <dbReference type="ARBA" id="ARBA00023125"/>
    </source>
</evidence>
<dbReference type="InterPro" id="IPR047057">
    <property type="entry name" value="MerR_fam"/>
</dbReference>
<dbReference type="AlphaFoldDB" id="A0A8J7RKH6"/>
<name>A0A8J7RKH6_9HYPH</name>
<dbReference type="RefSeq" id="WP_209333393.1">
    <property type="nucleotide sequence ID" value="NZ_JAGIYY010000001.1"/>
</dbReference>